<dbReference type="InterPro" id="IPR036249">
    <property type="entry name" value="Thioredoxin-like_sf"/>
</dbReference>
<evidence type="ECO:0000256" key="1">
    <source>
        <dbReference type="ARBA" id="ARBA00010641"/>
    </source>
</evidence>
<feature type="domain" description="Thioredoxin" evidence="7">
    <location>
        <begin position="1115"/>
        <end position="1251"/>
    </location>
</feature>
<dbReference type="AlphaFoldDB" id="A0A6M5YVU3"/>
<keyword evidence="2" id="KW-0805">Transcription regulation</keyword>
<reference evidence="9" key="1">
    <citation type="submission" date="2020-05" db="EMBL/GenBank/DDBJ databases">
        <title>Frigoriglobus tundricola gen. nov., sp. nov., a psychrotolerant cellulolytic planctomycete of the family Gemmataceae with two divergent copies of 16S rRNA gene.</title>
        <authorList>
            <person name="Kulichevskaya I.S."/>
            <person name="Ivanova A.A."/>
            <person name="Naumoff D.G."/>
            <person name="Beletsky A.V."/>
            <person name="Rijpstra W.I.C."/>
            <person name="Sinninghe Damste J.S."/>
            <person name="Mardanov A.V."/>
            <person name="Ravin N.V."/>
            <person name="Dedysh S.N."/>
        </authorList>
    </citation>
    <scope>NUCLEOTIDE SEQUENCE [LARGE SCALE GENOMIC DNA]</scope>
    <source>
        <strain evidence="9">PL17</strain>
    </source>
</reference>
<dbReference type="Pfam" id="PF04542">
    <property type="entry name" value="Sigma70_r2"/>
    <property type="match status" value="1"/>
</dbReference>
<accession>A0A6M5YVU3</accession>
<evidence type="ECO:0000256" key="4">
    <source>
        <dbReference type="ARBA" id="ARBA00023163"/>
    </source>
</evidence>
<dbReference type="PANTHER" id="PTHR43133:SF51">
    <property type="entry name" value="RNA POLYMERASE SIGMA FACTOR"/>
    <property type="match status" value="1"/>
</dbReference>
<evidence type="ECO:0000259" key="7">
    <source>
        <dbReference type="PROSITE" id="PS51352"/>
    </source>
</evidence>
<dbReference type="SUPFAM" id="SSF49452">
    <property type="entry name" value="Starch-binding domain-like"/>
    <property type="match status" value="1"/>
</dbReference>
<dbReference type="Pfam" id="PF00578">
    <property type="entry name" value="AhpC-TSA"/>
    <property type="match status" value="1"/>
</dbReference>
<dbReference type="Pfam" id="PF08281">
    <property type="entry name" value="Sigma70_r4_2"/>
    <property type="match status" value="1"/>
</dbReference>
<dbReference type="Gene3D" id="1.10.1740.10">
    <property type="match status" value="1"/>
</dbReference>
<sequence length="1253" mass="133752">MTRPSAGIDRQHVCRLVTRAIDPAVPDRELLHRFADRRDEAAFDALLRRHGPMVLATGRRVLGNAHDAEDVFQAAFALLAQKAASQRWQPSVASWLYQTVHLLALKTRQSATRRTRRERRAVTRSPANPLAELTGQELLAVLDEELLALPEPLRAPLVLCYLEGRTRDEAAECLGCSPSALKKRLERGRDRLHDALGRRGLGLSVALLGTLVAGGTAAALPGELAKRTSHAAQALANGNAADGVVSARVGQLVHQGIGMTGVNKVKAALGVLLLGGLLATAGAVASSTGDDPPIPTVPKSAPDQPPAPPAAPAAAGVMRVVVLGPEGKPLPGANVLASIWTDEEDFKATRDIETDAAGVARVELPKTFTTLRLWAGKKPFVTLHASWEQGELAGAKGVPAEYTFRLETAVTAGGRILDEKGNPVAGAKVWVQLTNDPKPARSDGRLHYAYALAWGSDAATADAEGRWCIENVPDHADAELSLLVTHPDYVSGRWARTARKAEITTGELRKGTATLTLKAGVVVRGTVTDPDGKPIKDAIVIHGDDPYSGHTTSTFSTDADGRFRLPALAPGKTSLTVIAPGWAPQFRKLDLKSDLPNQDVRMAKGQPVRLRFVDAGGKPVPSASVELLKWQGSESIYSGRNPNHPKVPDTGIPGRADAGGVWEWRAAPAEPVKIRISAKGFATLEMDVTAGATDRTVTLTAEHRVIGTVTDALTGKPIPNFTVIPVDVFRKDFLATERYHAVAGKAGRLEFLARRTDISLRLRIEAPGYRTQDGPEFRVGEDAGRKQDFRLTPSRPITGVVVDAAGKPARKAEVLLATPTEQVRLSRDDNHRAFTDASGRFEFPDPGEPWAVIARTDAGFALAEFPADRADAGALKLRPWGAVRGAFSDGGKPVRGATVFASPVRVLDLTRPCVEFGLQATTDADGRFEFPRVPPGAVSVRVHLGPWKDKGFRSGPSAPLDLQPGERIELNLGSGGATLTGKVKLTGTVPADLDCTYSLNYLVRREPGIAPPPEVAAAGFDARKGWRDSWRQTTEGLVYLSTLSSWFVKLAPDGTFRVSGVPAGEYDLAVAVYAKPSGCLIDPLARRVVRVTVTAADAARGELKVPEVTAEVEAVPAVGDEPALSFQRADGKDGTLADCRDKYTVVHFWESWCAPCKKQLPALKKLHERFAARGLATLSLSLDEDPAAWRAALKGLDLPWAQGRLGAGGAAGVSGVPAYWLLDPAGKIVAKVDDPDQLAAALEDKLKRVPAER</sequence>
<dbReference type="InterPro" id="IPR013324">
    <property type="entry name" value="RNA_pol_sigma_r3/r4-like"/>
</dbReference>
<dbReference type="EMBL" id="CP053452">
    <property type="protein sequence ID" value="QJW97022.1"/>
    <property type="molecule type" value="Genomic_DNA"/>
</dbReference>
<keyword evidence="4" id="KW-0804">Transcription</keyword>
<dbReference type="InterPro" id="IPR013766">
    <property type="entry name" value="Thioredoxin_domain"/>
</dbReference>
<dbReference type="Pfam" id="PF13620">
    <property type="entry name" value="CarboxypepD_reg"/>
    <property type="match status" value="1"/>
</dbReference>
<dbReference type="InterPro" id="IPR013325">
    <property type="entry name" value="RNA_pol_sigma_r2"/>
</dbReference>
<dbReference type="InterPro" id="IPR013249">
    <property type="entry name" value="RNA_pol_sigma70_r4_t2"/>
</dbReference>
<dbReference type="InterPro" id="IPR008969">
    <property type="entry name" value="CarboxyPept-like_regulatory"/>
</dbReference>
<dbReference type="RefSeq" id="WP_171472490.1">
    <property type="nucleotide sequence ID" value="NZ_CP053452.2"/>
</dbReference>
<dbReference type="Gene3D" id="3.40.30.10">
    <property type="entry name" value="Glutaredoxin"/>
    <property type="match status" value="1"/>
</dbReference>
<dbReference type="PROSITE" id="PS51352">
    <property type="entry name" value="THIOREDOXIN_2"/>
    <property type="match status" value="1"/>
</dbReference>
<feature type="region of interest" description="Disordered" evidence="6">
    <location>
        <begin position="285"/>
        <end position="312"/>
    </location>
</feature>
<dbReference type="KEGG" id="ftj:FTUN_4582"/>
<dbReference type="Proteomes" id="UP000503447">
    <property type="component" value="Chromosome"/>
</dbReference>
<dbReference type="PANTHER" id="PTHR43133">
    <property type="entry name" value="RNA POLYMERASE ECF-TYPE SIGMA FACTO"/>
    <property type="match status" value="1"/>
</dbReference>
<dbReference type="SUPFAM" id="SSF88659">
    <property type="entry name" value="Sigma3 and sigma4 domains of RNA polymerase sigma factors"/>
    <property type="match status" value="1"/>
</dbReference>
<dbReference type="GO" id="GO:0016209">
    <property type="term" value="F:antioxidant activity"/>
    <property type="evidence" value="ECO:0007669"/>
    <property type="project" value="InterPro"/>
</dbReference>
<dbReference type="SUPFAM" id="SSF49464">
    <property type="entry name" value="Carboxypeptidase regulatory domain-like"/>
    <property type="match status" value="2"/>
</dbReference>
<evidence type="ECO:0000256" key="3">
    <source>
        <dbReference type="ARBA" id="ARBA00023082"/>
    </source>
</evidence>
<dbReference type="InterPro" id="IPR017937">
    <property type="entry name" value="Thioredoxin_CS"/>
</dbReference>
<keyword evidence="5" id="KW-0676">Redox-active center</keyword>
<evidence type="ECO:0000256" key="5">
    <source>
        <dbReference type="ARBA" id="ARBA00023284"/>
    </source>
</evidence>
<dbReference type="InterPro" id="IPR013784">
    <property type="entry name" value="Carb-bd-like_fold"/>
</dbReference>
<organism evidence="8 9">
    <name type="scientific">Frigoriglobus tundricola</name>
    <dbReference type="NCBI Taxonomy" id="2774151"/>
    <lineage>
        <taxon>Bacteria</taxon>
        <taxon>Pseudomonadati</taxon>
        <taxon>Planctomycetota</taxon>
        <taxon>Planctomycetia</taxon>
        <taxon>Gemmatales</taxon>
        <taxon>Gemmataceae</taxon>
        <taxon>Frigoriglobus</taxon>
    </lineage>
</organism>
<name>A0A6M5YVU3_9BACT</name>
<dbReference type="SUPFAM" id="SSF88946">
    <property type="entry name" value="Sigma2 domain of RNA polymerase sigma factors"/>
    <property type="match status" value="1"/>
</dbReference>
<evidence type="ECO:0000256" key="6">
    <source>
        <dbReference type="SAM" id="MobiDB-lite"/>
    </source>
</evidence>
<dbReference type="GO" id="GO:0006352">
    <property type="term" value="P:DNA-templated transcription initiation"/>
    <property type="evidence" value="ECO:0007669"/>
    <property type="project" value="InterPro"/>
</dbReference>
<dbReference type="GO" id="GO:0016987">
    <property type="term" value="F:sigma factor activity"/>
    <property type="evidence" value="ECO:0007669"/>
    <property type="project" value="UniProtKB-KW"/>
</dbReference>
<dbReference type="Gene3D" id="1.10.10.10">
    <property type="entry name" value="Winged helix-like DNA-binding domain superfamily/Winged helix DNA-binding domain"/>
    <property type="match status" value="1"/>
</dbReference>
<evidence type="ECO:0000256" key="2">
    <source>
        <dbReference type="ARBA" id="ARBA00023015"/>
    </source>
</evidence>
<protein>
    <recommendedName>
        <fullName evidence="7">Thioredoxin domain-containing protein</fullName>
    </recommendedName>
</protein>
<evidence type="ECO:0000313" key="8">
    <source>
        <dbReference type="EMBL" id="QJW97022.1"/>
    </source>
</evidence>
<dbReference type="InterPro" id="IPR039425">
    <property type="entry name" value="RNA_pol_sigma-70-like"/>
</dbReference>
<dbReference type="InterPro" id="IPR007627">
    <property type="entry name" value="RNA_pol_sigma70_r2"/>
</dbReference>
<dbReference type="GO" id="GO:0003677">
    <property type="term" value="F:DNA binding"/>
    <property type="evidence" value="ECO:0007669"/>
    <property type="project" value="InterPro"/>
</dbReference>
<dbReference type="GO" id="GO:0016491">
    <property type="term" value="F:oxidoreductase activity"/>
    <property type="evidence" value="ECO:0007669"/>
    <property type="project" value="InterPro"/>
</dbReference>
<dbReference type="NCBIfam" id="TIGR02937">
    <property type="entry name" value="sigma70-ECF"/>
    <property type="match status" value="1"/>
</dbReference>
<keyword evidence="3" id="KW-0731">Sigma factor</keyword>
<dbReference type="GO" id="GO:0030246">
    <property type="term" value="F:carbohydrate binding"/>
    <property type="evidence" value="ECO:0007669"/>
    <property type="project" value="InterPro"/>
</dbReference>
<dbReference type="InterPro" id="IPR014284">
    <property type="entry name" value="RNA_pol_sigma-70_dom"/>
</dbReference>
<dbReference type="InterPro" id="IPR000866">
    <property type="entry name" value="AhpC/TSA"/>
</dbReference>
<dbReference type="CDD" id="cd02966">
    <property type="entry name" value="TlpA_like_family"/>
    <property type="match status" value="1"/>
</dbReference>
<dbReference type="PROSITE" id="PS00194">
    <property type="entry name" value="THIOREDOXIN_1"/>
    <property type="match status" value="1"/>
</dbReference>
<dbReference type="InterPro" id="IPR036388">
    <property type="entry name" value="WH-like_DNA-bd_sf"/>
</dbReference>
<keyword evidence="9" id="KW-1185">Reference proteome</keyword>
<evidence type="ECO:0000313" key="9">
    <source>
        <dbReference type="Proteomes" id="UP000503447"/>
    </source>
</evidence>
<gene>
    <name evidence="8" type="ORF">FTUN_4582</name>
</gene>
<dbReference type="Gene3D" id="2.60.40.1120">
    <property type="entry name" value="Carboxypeptidase-like, regulatory domain"/>
    <property type="match status" value="2"/>
</dbReference>
<proteinExistence type="inferred from homology"/>
<dbReference type="SUPFAM" id="SSF52833">
    <property type="entry name" value="Thioredoxin-like"/>
    <property type="match status" value="1"/>
</dbReference>
<comment type="similarity">
    <text evidence="1">Belongs to the sigma-70 factor family. ECF subfamily.</text>
</comment>
<dbReference type="CDD" id="cd06171">
    <property type="entry name" value="Sigma70_r4"/>
    <property type="match status" value="1"/>
</dbReference>